<name>A0A9J6NYC2_9CLOT</name>
<evidence type="ECO:0000256" key="5">
    <source>
        <dbReference type="ARBA" id="ARBA00033067"/>
    </source>
</evidence>
<gene>
    <name evidence="7" type="ORF">KDK92_06795</name>
</gene>
<comment type="similarity">
    <text evidence="2">Belongs to the NAD(P)-dependent epimerase/dehydratase family.</text>
</comment>
<dbReference type="InterPro" id="IPR001509">
    <property type="entry name" value="Epimerase_deHydtase"/>
</dbReference>
<evidence type="ECO:0000256" key="3">
    <source>
        <dbReference type="ARBA" id="ARBA00018569"/>
    </source>
</evidence>
<proteinExistence type="inferred from homology"/>
<dbReference type="GO" id="GO:0005996">
    <property type="term" value="P:monosaccharide metabolic process"/>
    <property type="evidence" value="ECO:0007669"/>
    <property type="project" value="TreeGrafter"/>
</dbReference>
<evidence type="ECO:0000259" key="6">
    <source>
        <dbReference type="Pfam" id="PF01370"/>
    </source>
</evidence>
<feature type="domain" description="NAD-dependent epimerase/dehydratase" evidence="6">
    <location>
        <begin position="8"/>
        <end position="220"/>
    </location>
</feature>
<dbReference type="CDD" id="cd05265">
    <property type="entry name" value="SDR_a1"/>
    <property type="match status" value="1"/>
</dbReference>
<reference evidence="7" key="1">
    <citation type="journal article" date="2021" name="mSystems">
        <title>Bacteria and Archaea Synergistically Convert Glycine Betaine to Biogenic Methane in the Formosa Cold Seep of the South China Sea.</title>
        <authorList>
            <person name="Li L."/>
            <person name="Zhang W."/>
            <person name="Zhang S."/>
            <person name="Song L."/>
            <person name="Sun Q."/>
            <person name="Zhang H."/>
            <person name="Xiang H."/>
            <person name="Dong X."/>
        </authorList>
    </citation>
    <scope>NUCLEOTIDE SEQUENCE</scope>
    <source>
        <strain evidence="7">ZWT</strain>
    </source>
</reference>
<dbReference type="GO" id="GO:0005829">
    <property type="term" value="C:cytosol"/>
    <property type="evidence" value="ECO:0007669"/>
    <property type="project" value="TreeGrafter"/>
</dbReference>
<organism evidence="7 8">
    <name type="scientific">Oceanirhabdus seepicola</name>
    <dbReference type="NCBI Taxonomy" id="2828781"/>
    <lineage>
        <taxon>Bacteria</taxon>
        <taxon>Bacillati</taxon>
        <taxon>Bacillota</taxon>
        <taxon>Clostridia</taxon>
        <taxon>Eubacteriales</taxon>
        <taxon>Clostridiaceae</taxon>
        <taxon>Oceanirhabdus</taxon>
    </lineage>
</organism>
<dbReference type="InterPro" id="IPR036291">
    <property type="entry name" value="NAD(P)-bd_dom_sf"/>
</dbReference>
<comment type="caution">
    <text evidence="7">The sequence shown here is derived from an EMBL/GenBank/DDBJ whole genome shotgun (WGS) entry which is preliminary data.</text>
</comment>
<evidence type="ECO:0000313" key="8">
    <source>
        <dbReference type="Proteomes" id="UP001056429"/>
    </source>
</evidence>
<keyword evidence="8" id="KW-1185">Reference proteome</keyword>
<dbReference type="RefSeq" id="WP_250858437.1">
    <property type="nucleotide sequence ID" value="NZ_JAGSOJ010000001.1"/>
</dbReference>
<dbReference type="GO" id="GO:0003978">
    <property type="term" value="F:UDP-glucose 4-epimerase activity"/>
    <property type="evidence" value="ECO:0007669"/>
    <property type="project" value="TreeGrafter"/>
</dbReference>
<reference evidence="7" key="2">
    <citation type="submission" date="2021-04" db="EMBL/GenBank/DDBJ databases">
        <authorList>
            <person name="Dong X."/>
        </authorList>
    </citation>
    <scope>NUCLEOTIDE SEQUENCE</scope>
    <source>
        <strain evidence="7">ZWT</strain>
    </source>
</reference>
<protein>
    <recommendedName>
        <fullName evidence="3">UDP-glucose 4-epimerase</fullName>
    </recommendedName>
    <alternativeName>
        <fullName evidence="5">Galactowaldenase</fullName>
    </alternativeName>
    <alternativeName>
        <fullName evidence="4">UDP-galactose 4-epimerase</fullName>
    </alternativeName>
</protein>
<dbReference type="SUPFAM" id="SSF51735">
    <property type="entry name" value="NAD(P)-binding Rossmann-fold domains"/>
    <property type="match status" value="1"/>
</dbReference>
<evidence type="ECO:0000313" key="7">
    <source>
        <dbReference type="EMBL" id="MCM1989442.1"/>
    </source>
</evidence>
<dbReference type="EMBL" id="JAGSOJ010000001">
    <property type="protein sequence ID" value="MCM1989442.1"/>
    <property type="molecule type" value="Genomic_DNA"/>
</dbReference>
<dbReference type="AlphaFoldDB" id="A0A9J6NYC2"/>
<evidence type="ECO:0000256" key="4">
    <source>
        <dbReference type="ARBA" id="ARBA00031367"/>
    </source>
</evidence>
<accession>A0A9J6NYC2</accession>
<dbReference type="Proteomes" id="UP001056429">
    <property type="component" value="Unassembled WGS sequence"/>
</dbReference>
<evidence type="ECO:0000256" key="1">
    <source>
        <dbReference type="ARBA" id="ARBA00004947"/>
    </source>
</evidence>
<comment type="pathway">
    <text evidence="1">Carbohydrate metabolism; galactose metabolism.</text>
</comment>
<dbReference type="PANTHER" id="PTHR43725">
    <property type="entry name" value="UDP-GLUCOSE 4-EPIMERASE"/>
    <property type="match status" value="1"/>
</dbReference>
<dbReference type="PANTHER" id="PTHR43725:SF8">
    <property type="entry name" value="CHLOROPLAST STEM-LOOP BINDING PROTEIN OF 41 KDA B, CHLOROPLASTIC"/>
    <property type="match status" value="1"/>
</dbReference>
<sequence>MEHNNLEILVMGGTEFVGKAVAKYLIAQGYTVDIFTRGLKHVDYDGVRNHIKGDRKLIDDLEKGLADKQYDFVIDISAYTKEDVENLISVLDISRIKRYVFCSSGGVYIPSDEIVSEEYSRGENPNWGAYGLNKKEAEDYLFDLYEKEKFPCTMFRPTYIYGEGNNLYRESYLFDRITNGLDIPIPEGSTTTQFIHINDLVKTFESALYCDAAIGQAYNITHPDIISWQHLVETAMETADNKIEIVKVSKSFMDKLNIKISREFFPFRDVTYMLDIQKLKAHGLHIPTIGIMEGLEKSYRWYCDKNHVNKDLRMIKKIELVLEQK</sequence>
<evidence type="ECO:0000256" key="2">
    <source>
        <dbReference type="ARBA" id="ARBA00007637"/>
    </source>
</evidence>
<dbReference type="Gene3D" id="3.40.50.720">
    <property type="entry name" value="NAD(P)-binding Rossmann-like Domain"/>
    <property type="match status" value="1"/>
</dbReference>
<dbReference type="Pfam" id="PF01370">
    <property type="entry name" value="Epimerase"/>
    <property type="match status" value="1"/>
</dbReference>